<proteinExistence type="predicted"/>
<sequence length="229" mass="25637">MCDHPALLTSSGPYADIRTDEGASIPTVTQAKNAPSRLRPCPGFTLCLAFKGRRLGPGQMRKLLERYNLRSFYISLNDRSIDVRMDVDIVVRVHSTALRADDARCTKSIVQRSSVIRERHPYLCPPVGCECDCLVLSLFRSTEWIANQGVLGPPDEPSGHLAFEALWLRKIFVLYPCNEQDRGDWATRTNGITASLLASIFILHRRLNERSNISRTCSASLQGLSTYAR</sequence>
<evidence type="ECO:0000313" key="1">
    <source>
        <dbReference type="EMBL" id="EKM60472.1"/>
    </source>
</evidence>
<dbReference type="KEGG" id="pco:PHACADRAFT_246460"/>
<dbReference type="Proteomes" id="UP000008370">
    <property type="component" value="Unassembled WGS sequence"/>
</dbReference>
<dbReference type="AlphaFoldDB" id="K5XBW5"/>
<dbReference type="InParanoid" id="K5XBW5"/>
<reference evidence="1 2" key="1">
    <citation type="journal article" date="2012" name="BMC Genomics">
        <title>Comparative genomics of the white-rot fungi, Phanerochaete carnosa and P. chrysosporium, to elucidate the genetic basis of the distinct wood types they colonize.</title>
        <authorList>
            <person name="Suzuki H."/>
            <person name="MacDonald J."/>
            <person name="Syed K."/>
            <person name="Salamov A."/>
            <person name="Hori C."/>
            <person name="Aerts A."/>
            <person name="Henrissat B."/>
            <person name="Wiebenga A."/>
            <person name="vanKuyk P.A."/>
            <person name="Barry K."/>
            <person name="Lindquist E."/>
            <person name="LaButti K."/>
            <person name="Lapidus A."/>
            <person name="Lucas S."/>
            <person name="Coutinho P."/>
            <person name="Gong Y."/>
            <person name="Samejima M."/>
            <person name="Mahadevan R."/>
            <person name="Abou-Zaid M."/>
            <person name="de Vries R.P."/>
            <person name="Igarashi K."/>
            <person name="Yadav J.S."/>
            <person name="Grigoriev I.V."/>
            <person name="Master E.R."/>
        </authorList>
    </citation>
    <scope>NUCLEOTIDE SEQUENCE [LARGE SCALE GENOMIC DNA]</scope>
    <source>
        <strain evidence="1 2">HHB-10118-sp</strain>
    </source>
</reference>
<gene>
    <name evidence="1" type="ORF">PHACADRAFT_246460</name>
</gene>
<protein>
    <submittedName>
        <fullName evidence="1">Uncharacterized protein</fullName>
    </submittedName>
</protein>
<dbReference type="HOGENOM" id="CLU_1210202_0_0_1"/>
<evidence type="ECO:0000313" key="2">
    <source>
        <dbReference type="Proteomes" id="UP000008370"/>
    </source>
</evidence>
<accession>K5XBW5</accession>
<name>K5XBW5_PHACS</name>
<keyword evidence="2" id="KW-1185">Reference proteome</keyword>
<dbReference type="EMBL" id="JH930468">
    <property type="protein sequence ID" value="EKM60472.1"/>
    <property type="molecule type" value="Genomic_DNA"/>
</dbReference>
<dbReference type="GeneID" id="18913810"/>
<organism evidence="1 2">
    <name type="scientific">Phanerochaete carnosa (strain HHB-10118-sp)</name>
    <name type="common">White-rot fungus</name>
    <name type="synonym">Peniophora carnosa</name>
    <dbReference type="NCBI Taxonomy" id="650164"/>
    <lineage>
        <taxon>Eukaryota</taxon>
        <taxon>Fungi</taxon>
        <taxon>Dikarya</taxon>
        <taxon>Basidiomycota</taxon>
        <taxon>Agaricomycotina</taxon>
        <taxon>Agaricomycetes</taxon>
        <taxon>Polyporales</taxon>
        <taxon>Phanerochaetaceae</taxon>
        <taxon>Phanerochaete</taxon>
    </lineage>
</organism>
<dbReference type="RefSeq" id="XP_007389930.1">
    <property type="nucleotide sequence ID" value="XM_007389868.1"/>
</dbReference>